<keyword evidence="1" id="KW-0812">Transmembrane</keyword>
<feature type="transmembrane region" description="Helical" evidence="1">
    <location>
        <begin position="67"/>
        <end position="87"/>
    </location>
</feature>
<evidence type="ECO:0000313" key="2">
    <source>
        <dbReference type="EMBL" id="GFJ93408.1"/>
    </source>
</evidence>
<keyword evidence="1" id="KW-0472">Membrane</keyword>
<dbReference type="AlphaFoldDB" id="A0A6V8LEN2"/>
<feature type="transmembrane region" description="Helical" evidence="1">
    <location>
        <begin position="26"/>
        <end position="47"/>
    </location>
</feature>
<keyword evidence="3" id="KW-1185">Reference proteome</keyword>
<keyword evidence="1" id="KW-1133">Transmembrane helix</keyword>
<gene>
    <name evidence="2" type="ORF">Prum_070500</name>
</gene>
<dbReference type="RefSeq" id="WP_173080040.1">
    <property type="nucleotide sequence ID" value="NZ_BLPG01000001.1"/>
</dbReference>
<comment type="caution">
    <text evidence="2">The sequence shown here is derived from an EMBL/GenBank/DDBJ whole genome shotgun (WGS) entry which is preliminary data.</text>
</comment>
<sequence>MDNAQVVGAFFLTALGIALVLQDVDPLVIVVVILGFSMAPLLLLGIVHKRKNVEGQEKELRVGPYSWVQLSIVAVNLLCVICILTVVPRGGSDSPCDSLIRKQDVAAVVVVKKGGPPKQFECNS</sequence>
<dbReference type="Proteomes" id="UP000482960">
    <property type="component" value="Unassembled WGS sequence"/>
</dbReference>
<name>A0A6V8LEN2_9ACTN</name>
<proteinExistence type="predicted"/>
<organism evidence="2 3">
    <name type="scientific">Phytohabitans rumicis</name>
    <dbReference type="NCBI Taxonomy" id="1076125"/>
    <lineage>
        <taxon>Bacteria</taxon>
        <taxon>Bacillati</taxon>
        <taxon>Actinomycetota</taxon>
        <taxon>Actinomycetes</taxon>
        <taxon>Micromonosporales</taxon>
        <taxon>Micromonosporaceae</taxon>
    </lineage>
</organism>
<reference evidence="2 3" key="1">
    <citation type="submission" date="2020-03" db="EMBL/GenBank/DDBJ databases">
        <title>Whole genome shotgun sequence of Phytohabitans rumicis NBRC 108638.</title>
        <authorList>
            <person name="Komaki H."/>
            <person name="Tamura T."/>
        </authorList>
    </citation>
    <scope>NUCLEOTIDE SEQUENCE [LARGE SCALE GENOMIC DNA]</scope>
    <source>
        <strain evidence="2 3">NBRC 108638</strain>
    </source>
</reference>
<protein>
    <submittedName>
        <fullName evidence="2">Uncharacterized protein</fullName>
    </submittedName>
</protein>
<accession>A0A6V8LEN2</accession>
<evidence type="ECO:0000313" key="3">
    <source>
        <dbReference type="Proteomes" id="UP000482960"/>
    </source>
</evidence>
<evidence type="ECO:0000256" key="1">
    <source>
        <dbReference type="SAM" id="Phobius"/>
    </source>
</evidence>
<reference evidence="2 3" key="2">
    <citation type="submission" date="2020-03" db="EMBL/GenBank/DDBJ databases">
        <authorList>
            <person name="Ichikawa N."/>
            <person name="Kimura A."/>
            <person name="Kitahashi Y."/>
            <person name="Uohara A."/>
        </authorList>
    </citation>
    <scope>NUCLEOTIDE SEQUENCE [LARGE SCALE GENOMIC DNA]</scope>
    <source>
        <strain evidence="2 3">NBRC 108638</strain>
    </source>
</reference>
<dbReference type="EMBL" id="BLPG01000001">
    <property type="protein sequence ID" value="GFJ93408.1"/>
    <property type="molecule type" value="Genomic_DNA"/>
</dbReference>